<sequence length="107" mass="12207">MVVCDARVNSASSTRFFKTGRSTLRATFTTSMRRGLYIMFPRRKLDSVDEASSYQQQPLRVLQTTRELKPLCAYFAELTALLLLFRFGLVLNECSALCDARFSNAEH</sequence>
<evidence type="ECO:0000313" key="1">
    <source>
        <dbReference type="EMBL" id="SMR55230.1"/>
    </source>
</evidence>
<protein>
    <submittedName>
        <fullName evidence="1">Uncharacterized protein</fullName>
    </submittedName>
</protein>
<dbReference type="EMBL" id="LT854259">
    <property type="protein sequence ID" value="SMR55230.1"/>
    <property type="molecule type" value="Genomic_DNA"/>
</dbReference>
<gene>
    <name evidence="1" type="ORF">ZT1E4_G7577</name>
</gene>
<evidence type="ECO:0000313" key="2">
    <source>
        <dbReference type="Proteomes" id="UP000245764"/>
    </source>
</evidence>
<organism evidence="1 2">
    <name type="scientific">Zymoseptoria tritici ST99CH_1E4</name>
    <dbReference type="NCBI Taxonomy" id="1276532"/>
    <lineage>
        <taxon>Eukaryota</taxon>
        <taxon>Fungi</taxon>
        <taxon>Dikarya</taxon>
        <taxon>Ascomycota</taxon>
        <taxon>Pezizomycotina</taxon>
        <taxon>Dothideomycetes</taxon>
        <taxon>Dothideomycetidae</taxon>
        <taxon>Mycosphaerellales</taxon>
        <taxon>Mycosphaerellaceae</taxon>
        <taxon>Zymoseptoria</taxon>
    </lineage>
</organism>
<proteinExistence type="predicted"/>
<name>A0A2H1GNY2_ZYMTR</name>
<accession>A0A2H1GNY2</accession>
<reference evidence="2" key="1">
    <citation type="submission" date="2017-05" db="EMBL/GenBank/DDBJ databases">
        <authorList>
            <person name="Song R."/>
            <person name="Chenine A.L."/>
            <person name="Ruprecht R.M."/>
        </authorList>
    </citation>
    <scope>NUCLEOTIDE SEQUENCE [LARGE SCALE GENOMIC DNA]</scope>
</reference>
<dbReference type="Proteomes" id="UP000245764">
    <property type="component" value="Chromosome 7"/>
</dbReference>
<dbReference type="AlphaFoldDB" id="A0A2H1GNY2"/>